<organism evidence="1 2">
    <name type="scientific">Peptostreptococcus porci</name>
    <dbReference type="NCBI Taxonomy" id="2652282"/>
    <lineage>
        <taxon>Bacteria</taxon>
        <taxon>Bacillati</taxon>
        <taxon>Bacillota</taxon>
        <taxon>Clostridia</taxon>
        <taxon>Peptostreptococcales</taxon>
        <taxon>Peptostreptococcaceae</taxon>
        <taxon>Peptostreptococcus</taxon>
    </lineage>
</organism>
<sequence length="197" mass="23234">MSDDKVISFSKRKPKVNSFEVDKFEDFISDLMYEFNIGQASMFEVSRRLNQYMNENNFSPVKFDEIEKELLLRYGLDIDSIQDNIKEHLFTDNEVTGDIGALKKDEREKNRAMLNRLGFYDLYEKNLKENKILELAIKNDVNDIRMLLEEDKVTLISEKKIDFSDDSVNKALAHYRSSREKPIMVTICEATSQYEYH</sequence>
<comment type="caution">
    <text evidence="1">The sequence shown here is derived from an EMBL/GenBank/DDBJ whole genome shotgun (WGS) entry which is preliminary data.</text>
</comment>
<dbReference type="EMBL" id="VUNE01000001">
    <property type="protein sequence ID" value="MST61497.1"/>
    <property type="molecule type" value="Genomic_DNA"/>
</dbReference>
<evidence type="ECO:0000313" key="1">
    <source>
        <dbReference type="EMBL" id="MST61497.1"/>
    </source>
</evidence>
<dbReference type="RefSeq" id="WP_154536932.1">
    <property type="nucleotide sequence ID" value="NZ_VUNE01000001.1"/>
</dbReference>
<dbReference type="Pfam" id="PF12983">
    <property type="entry name" value="DUF3867"/>
    <property type="match status" value="1"/>
</dbReference>
<gene>
    <name evidence="1" type="ORF">FYJ71_00675</name>
</gene>
<reference evidence="1 2" key="1">
    <citation type="submission" date="2019-08" db="EMBL/GenBank/DDBJ databases">
        <title>In-depth cultivation of the pig gut microbiome towards novel bacterial diversity and tailored functional studies.</title>
        <authorList>
            <person name="Wylensek D."/>
            <person name="Hitch T.C.A."/>
            <person name="Clavel T."/>
        </authorList>
    </citation>
    <scope>NUCLEOTIDE SEQUENCE [LARGE SCALE GENOMIC DNA]</scope>
    <source>
        <strain evidence="1 2">WCA-SAB-591-4A-A</strain>
    </source>
</reference>
<accession>A0A6N7XDX6</accession>
<dbReference type="AlphaFoldDB" id="A0A6N7XDX6"/>
<evidence type="ECO:0000313" key="2">
    <source>
        <dbReference type="Proteomes" id="UP000440713"/>
    </source>
</evidence>
<dbReference type="Proteomes" id="UP000440713">
    <property type="component" value="Unassembled WGS sequence"/>
</dbReference>
<proteinExistence type="predicted"/>
<name>A0A6N7XDX6_9FIRM</name>
<dbReference type="InterPro" id="IPR024218">
    <property type="entry name" value="DUF3867"/>
</dbReference>
<protein>
    <submittedName>
        <fullName evidence="1">DUF3867 domain-containing protein</fullName>
    </submittedName>
</protein>
<keyword evidence="2" id="KW-1185">Reference proteome</keyword>